<evidence type="ECO:0000256" key="10">
    <source>
        <dbReference type="ARBA" id="ARBA00030904"/>
    </source>
</evidence>
<keyword evidence="4" id="KW-0963">Cytoplasm</keyword>
<evidence type="ECO:0000256" key="1">
    <source>
        <dbReference type="ARBA" id="ARBA00004496"/>
    </source>
</evidence>
<dbReference type="HAMAP" id="MF_00098">
    <property type="entry name" value="Met_tRNA_synth_type1"/>
    <property type="match status" value="1"/>
</dbReference>
<evidence type="ECO:0000256" key="6">
    <source>
        <dbReference type="ARBA" id="ARBA00022741"/>
    </source>
</evidence>
<keyword evidence="5 12" id="KW-0436">Ligase</keyword>
<dbReference type="CDD" id="cd07957">
    <property type="entry name" value="Anticodon_Ia_Met"/>
    <property type="match status" value="1"/>
</dbReference>
<evidence type="ECO:0000256" key="5">
    <source>
        <dbReference type="ARBA" id="ARBA00022598"/>
    </source>
</evidence>
<comment type="subcellular location">
    <subcellularLocation>
        <location evidence="1">Cytoplasm</location>
    </subcellularLocation>
</comment>
<dbReference type="Gene3D" id="2.20.28.20">
    <property type="entry name" value="Methionyl-tRNA synthetase, Zn-domain"/>
    <property type="match status" value="1"/>
</dbReference>
<evidence type="ECO:0000256" key="8">
    <source>
        <dbReference type="ARBA" id="ARBA00022917"/>
    </source>
</evidence>
<keyword evidence="6 12" id="KW-0547">Nucleotide-binding</keyword>
<keyword evidence="8 12" id="KW-0648">Protein biosynthesis</keyword>
<dbReference type="PANTHER" id="PTHR45765:SF1">
    <property type="entry name" value="METHIONINE--TRNA LIGASE, CYTOPLASMIC"/>
    <property type="match status" value="1"/>
</dbReference>
<dbReference type="GO" id="GO:0006431">
    <property type="term" value="P:methionyl-tRNA aminoacylation"/>
    <property type="evidence" value="ECO:0007669"/>
    <property type="project" value="InterPro"/>
</dbReference>
<dbReference type="GO" id="GO:0010494">
    <property type="term" value="C:cytoplasmic stress granule"/>
    <property type="evidence" value="ECO:0007669"/>
    <property type="project" value="UniProtKB-ARBA"/>
</dbReference>
<dbReference type="GO" id="GO:0004825">
    <property type="term" value="F:methionine-tRNA ligase activity"/>
    <property type="evidence" value="ECO:0007669"/>
    <property type="project" value="UniProtKB-EC"/>
</dbReference>
<sequence>MSLQLYGSKGPTLLTLVNNLKLTISSSVFNPQLTFKVDWDGDKNLILQDTKSGFELIEPNAIAKYLAATTKEGSIDVFHKDENLIKLEETVLYKAIKEDKLDEALLNSTLSAFESADAKSVAQILIFASTYPLLSKLDSDSPFSKWYKEFSSIPEVSDAIQVALQNTKLQRPKEENTGKVNVLPGIEVKKPAPGSTIQPKEGERNILITSALPYVNNVPHLGNIVGSVLSADIYARYCKQRNYNALYICGTDEYGTATETKALEDKVTPKELCDKYHVIHADVYKWFQIGFDYFGRTTTPKQTEIAQEMFLKLKENGYLEEQIMKQLYCPIHDGFLADRYVEGECPKCHYEDARGDQCDKCGGLLDPFELINPRCKLDNGTPIPKESNHIFISLDKLEPELRSWVEKASSEGAWSKNSKTITQSWLKEGLQPRCITRDLVWGTPVPLEGFEKKVLYVWFDAPIGYISITANYTDSWKSWWQNPENVDLYQFMGKDNVPFHTVVFPSSELGTKQPWTMLHHLNTTEYLQYEGGKFSKSRGVGVFGNNAQETGISPSVWRYYLASIRPESQDSQFSWLEFVTKNNSELLANLGNFVNRLVKFVIAKYNGVVPKYDVKNCKSHPKLIEDVNALLKTYINDMETVHLRKGLETAMLISARGNQFLQENKLDNSLHNDNPDKSDAVISIGLNLIYLVSAIIAPYIPETTKQIEEILRVPSLTIPDEFDLWIGEGHCIGKAQYLFKRIDEKKVDEWRAMYSGQQK</sequence>
<name>A0A1E4SZ50_9ASCO</name>
<evidence type="ECO:0000259" key="13">
    <source>
        <dbReference type="Pfam" id="PF09334"/>
    </source>
</evidence>
<dbReference type="InterPro" id="IPR014729">
    <property type="entry name" value="Rossmann-like_a/b/a_fold"/>
</dbReference>
<dbReference type="Gene3D" id="3.40.50.620">
    <property type="entry name" value="HUPs"/>
    <property type="match status" value="1"/>
</dbReference>
<dbReference type="PROSITE" id="PS00178">
    <property type="entry name" value="AA_TRNA_LIGASE_I"/>
    <property type="match status" value="1"/>
</dbReference>
<dbReference type="CDD" id="cd00814">
    <property type="entry name" value="MetRS_core"/>
    <property type="match status" value="1"/>
</dbReference>
<dbReference type="NCBIfam" id="NF001100">
    <property type="entry name" value="PRK00133.1"/>
    <property type="match status" value="1"/>
</dbReference>
<dbReference type="STRING" id="983967.A0A1E4SZ50"/>
<dbReference type="EMBL" id="KV453855">
    <property type="protein sequence ID" value="ODV84777.1"/>
    <property type="molecule type" value="Genomic_DNA"/>
</dbReference>
<evidence type="ECO:0000256" key="3">
    <source>
        <dbReference type="ARBA" id="ARBA00012838"/>
    </source>
</evidence>
<dbReference type="Pfam" id="PF19303">
    <property type="entry name" value="Anticodon_3"/>
    <property type="match status" value="1"/>
</dbReference>
<dbReference type="GO" id="GO:0005524">
    <property type="term" value="F:ATP binding"/>
    <property type="evidence" value="ECO:0007669"/>
    <property type="project" value="UniProtKB-KW"/>
</dbReference>
<organism evidence="15 16">
    <name type="scientific">[Candida] arabinofermentans NRRL YB-2248</name>
    <dbReference type="NCBI Taxonomy" id="983967"/>
    <lineage>
        <taxon>Eukaryota</taxon>
        <taxon>Fungi</taxon>
        <taxon>Dikarya</taxon>
        <taxon>Ascomycota</taxon>
        <taxon>Saccharomycotina</taxon>
        <taxon>Pichiomycetes</taxon>
        <taxon>Pichiales</taxon>
        <taxon>Pichiaceae</taxon>
        <taxon>Ogataea</taxon>
        <taxon>Ogataea/Candida clade</taxon>
    </lineage>
</organism>
<protein>
    <recommendedName>
        <fullName evidence="3">methionine--tRNA ligase</fullName>
        <ecNumber evidence="3">6.1.1.10</ecNumber>
    </recommendedName>
    <alternativeName>
        <fullName evidence="10">Methionyl-tRNA synthetase</fullName>
    </alternativeName>
</protein>
<dbReference type="FunFam" id="1.10.730.10:FF:000037">
    <property type="entry name" value="Methionyl-tRNA synthetase"/>
    <property type="match status" value="1"/>
</dbReference>
<evidence type="ECO:0000256" key="9">
    <source>
        <dbReference type="ARBA" id="ARBA00023146"/>
    </source>
</evidence>
<dbReference type="InterPro" id="IPR001412">
    <property type="entry name" value="aa-tRNA-synth_I_CS"/>
</dbReference>
<evidence type="ECO:0000256" key="7">
    <source>
        <dbReference type="ARBA" id="ARBA00022840"/>
    </source>
</evidence>
<evidence type="ECO:0000313" key="16">
    <source>
        <dbReference type="Proteomes" id="UP000094801"/>
    </source>
</evidence>
<keyword evidence="7 12" id="KW-0067">ATP-binding</keyword>
<proteinExistence type="inferred from homology"/>
<comment type="catalytic activity">
    <reaction evidence="11">
        <text>tRNA(Met) + L-methionine + ATP = L-methionyl-tRNA(Met) + AMP + diphosphate</text>
        <dbReference type="Rhea" id="RHEA:13481"/>
        <dbReference type="Rhea" id="RHEA-COMP:9667"/>
        <dbReference type="Rhea" id="RHEA-COMP:9698"/>
        <dbReference type="ChEBI" id="CHEBI:30616"/>
        <dbReference type="ChEBI" id="CHEBI:33019"/>
        <dbReference type="ChEBI" id="CHEBI:57844"/>
        <dbReference type="ChEBI" id="CHEBI:78442"/>
        <dbReference type="ChEBI" id="CHEBI:78530"/>
        <dbReference type="ChEBI" id="CHEBI:456215"/>
        <dbReference type="EC" id="6.1.1.10"/>
    </reaction>
</comment>
<evidence type="ECO:0000256" key="4">
    <source>
        <dbReference type="ARBA" id="ARBA00022490"/>
    </source>
</evidence>
<dbReference type="InterPro" id="IPR041872">
    <property type="entry name" value="Anticodon_Met"/>
</dbReference>
<dbReference type="InterPro" id="IPR029038">
    <property type="entry name" value="MetRS_Zn"/>
</dbReference>
<dbReference type="GO" id="GO:0017101">
    <property type="term" value="C:aminoacyl-tRNA synthetase multienzyme complex"/>
    <property type="evidence" value="ECO:0007669"/>
    <property type="project" value="TreeGrafter"/>
</dbReference>
<dbReference type="SUPFAM" id="SSF57770">
    <property type="entry name" value="Methionyl-tRNA synthetase (MetRS), Zn-domain"/>
    <property type="match status" value="1"/>
</dbReference>
<dbReference type="EC" id="6.1.1.10" evidence="3"/>
<dbReference type="Gene3D" id="1.10.730.10">
    <property type="entry name" value="Isoleucyl-tRNA Synthetase, Domain 1"/>
    <property type="match status" value="1"/>
</dbReference>
<dbReference type="SUPFAM" id="SSF47323">
    <property type="entry name" value="Anticodon-binding domain of a subclass of class I aminoacyl-tRNA synthetases"/>
    <property type="match status" value="1"/>
</dbReference>
<dbReference type="PANTHER" id="PTHR45765">
    <property type="entry name" value="METHIONINE--TRNA LIGASE"/>
    <property type="match status" value="1"/>
</dbReference>
<dbReference type="GO" id="GO:0005829">
    <property type="term" value="C:cytosol"/>
    <property type="evidence" value="ECO:0007669"/>
    <property type="project" value="TreeGrafter"/>
</dbReference>
<dbReference type="InterPro" id="IPR033911">
    <property type="entry name" value="MetRS_core"/>
</dbReference>
<dbReference type="OrthoDB" id="5844513at2759"/>
<dbReference type="InterPro" id="IPR014758">
    <property type="entry name" value="Met-tRNA_synth"/>
</dbReference>
<comment type="similarity">
    <text evidence="2 12">Belongs to the class-I aminoacyl-tRNA synthetase family.</text>
</comment>
<gene>
    <name evidence="15" type="ORF">CANARDRAFT_28915</name>
</gene>
<evidence type="ECO:0000313" key="15">
    <source>
        <dbReference type="EMBL" id="ODV84777.1"/>
    </source>
</evidence>
<dbReference type="FunFam" id="2.20.28.20:FF:000001">
    <property type="entry name" value="Methionine--tRNA ligase"/>
    <property type="match status" value="1"/>
</dbReference>
<evidence type="ECO:0000259" key="14">
    <source>
        <dbReference type="Pfam" id="PF19303"/>
    </source>
</evidence>
<feature type="domain" description="Methionyl/Leucyl tRNA synthetase" evidence="13">
    <location>
        <begin position="206"/>
        <end position="597"/>
    </location>
</feature>
<dbReference type="InterPro" id="IPR023458">
    <property type="entry name" value="Met-tRNA_ligase_1"/>
</dbReference>
<evidence type="ECO:0000256" key="2">
    <source>
        <dbReference type="ARBA" id="ARBA00005594"/>
    </source>
</evidence>
<evidence type="ECO:0000256" key="12">
    <source>
        <dbReference type="RuleBase" id="RU363039"/>
    </source>
</evidence>
<keyword evidence="9 12" id="KW-0030">Aminoacyl-tRNA synthetase</keyword>
<evidence type="ECO:0000256" key="11">
    <source>
        <dbReference type="ARBA" id="ARBA00047364"/>
    </source>
</evidence>
<dbReference type="NCBIfam" id="TIGR00398">
    <property type="entry name" value="metG"/>
    <property type="match status" value="1"/>
</dbReference>
<dbReference type="InterPro" id="IPR015413">
    <property type="entry name" value="Methionyl/Leucyl_tRNA_Synth"/>
</dbReference>
<dbReference type="InterPro" id="IPR009080">
    <property type="entry name" value="tRNAsynth_Ia_anticodon-bd"/>
</dbReference>
<keyword evidence="16" id="KW-1185">Reference proteome</keyword>
<dbReference type="PRINTS" id="PR01041">
    <property type="entry name" value="TRNASYNTHMET"/>
</dbReference>
<dbReference type="GO" id="GO:0017102">
    <property type="term" value="C:methionyl glutamyl tRNA synthetase complex"/>
    <property type="evidence" value="ECO:0007669"/>
    <property type="project" value="UniProtKB-ARBA"/>
</dbReference>
<accession>A0A1E4SZ50</accession>
<dbReference type="Proteomes" id="UP000094801">
    <property type="component" value="Unassembled WGS sequence"/>
</dbReference>
<dbReference type="SUPFAM" id="SSF52374">
    <property type="entry name" value="Nucleotidylyl transferase"/>
    <property type="match status" value="1"/>
</dbReference>
<dbReference type="Pfam" id="PF09334">
    <property type="entry name" value="tRNA-synt_1g"/>
    <property type="match status" value="1"/>
</dbReference>
<feature type="domain" description="Methionyl-tRNA synthetase anticodon-binding" evidence="14">
    <location>
        <begin position="617"/>
        <end position="758"/>
    </location>
</feature>
<dbReference type="AlphaFoldDB" id="A0A1E4SZ50"/>
<reference evidence="16" key="1">
    <citation type="submission" date="2016-04" db="EMBL/GenBank/DDBJ databases">
        <title>Comparative genomics of biotechnologically important yeasts.</title>
        <authorList>
            <consortium name="DOE Joint Genome Institute"/>
            <person name="Riley R."/>
            <person name="Haridas S."/>
            <person name="Wolfe K.H."/>
            <person name="Lopes M.R."/>
            <person name="Hittinger C.T."/>
            <person name="Goker M."/>
            <person name="Salamov A."/>
            <person name="Wisecaver J."/>
            <person name="Long T.M."/>
            <person name="Aerts A.L."/>
            <person name="Barry K."/>
            <person name="Choi C."/>
            <person name="Clum A."/>
            <person name="Coughlan A.Y."/>
            <person name="Deshpande S."/>
            <person name="Douglass A.P."/>
            <person name="Hanson S.J."/>
            <person name="Klenk H.-P."/>
            <person name="Labutti K."/>
            <person name="Lapidus A."/>
            <person name="Lindquist E."/>
            <person name="Lipzen A."/>
            <person name="Meier-Kolthoff J.P."/>
            <person name="Ohm R.A."/>
            <person name="Otillar R.P."/>
            <person name="Pangilinan J."/>
            <person name="Peng Y."/>
            <person name="Rokas A."/>
            <person name="Rosa C.A."/>
            <person name="Scheuner C."/>
            <person name="Sibirny A.A."/>
            <person name="Slot J.C."/>
            <person name="Stielow J.B."/>
            <person name="Sun H."/>
            <person name="Kurtzman C.P."/>
            <person name="Blackwell M."/>
            <person name="Grigoriev I.V."/>
            <person name="Jeffries T.W."/>
        </authorList>
    </citation>
    <scope>NUCLEOTIDE SEQUENCE [LARGE SCALE GENOMIC DNA]</scope>
    <source>
        <strain evidence="16">NRRL YB-2248</strain>
    </source>
</reference>